<protein>
    <submittedName>
        <fullName evidence="2">tRNA 2-thiocytidine biosynthesis protein TtcA</fullName>
    </submittedName>
</protein>
<evidence type="ECO:0000259" key="1">
    <source>
        <dbReference type="Pfam" id="PF01171"/>
    </source>
</evidence>
<name>A0A645G3T2_9ZZZZ</name>
<dbReference type="EMBL" id="VSSQ01066212">
    <property type="protein sequence ID" value="MPN18794.1"/>
    <property type="molecule type" value="Genomic_DNA"/>
</dbReference>
<gene>
    <name evidence="2" type="primary">ttcA_33</name>
    <name evidence="2" type="ORF">SDC9_166157</name>
</gene>
<dbReference type="AlphaFoldDB" id="A0A645G3T2"/>
<dbReference type="Pfam" id="PF01171">
    <property type="entry name" value="ATP_bind_3"/>
    <property type="match status" value="1"/>
</dbReference>
<reference evidence="2" key="1">
    <citation type="submission" date="2019-08" db="EMBL/GenBank/DDBJ databases">
        <authorList>
            <person name="Kucharzyk K."/>
            <person name="Murdoch R.W."/>
            <person name="Higgins S."/>
            <person name="Loffler F."/>
        </authorList>
    </citation>
    <scope>NUCLEOTIDE SEQUENCE</scope>
</reference>
<comment type="caution">
    <text evidence="2">The sequence shown here is derived from an EMBL/GenBank/DDBJ whole genome shotgun (WGS) entry which is preliminary data.</text>
</comment>
<evidence type="ECO:0000313" key="2">
    <source>
        <dbReference type="EMBL" id="MPN18794.1"/>
    </source>
</evidence>
<proteinExistence type="predicted"/>
<sequence length="164" mass="18806">MPLYIKKTEIGPIIFDVRKEQNPCALCAKMRRGALANFALEHGCNKIALGHHMDDVIETLMLSLFFEGRISCFSPVTYLSNTKLTTIRPLIYLEEKDIKAFVKKNTVPVYYNPCCANGTTKRQYVKELLRKLEEDMPGLRDRMFGAIQRSEIDGWMPSSKGRKQ</sequence>
<dbReference type="SUPFAM" id="SSF52402">
    <property type="entry name" value="Adenine nucleotide alpha hydrolases-like"/>
    <property type="match status" value="1"/>
</dbReference>
<dbReference type="Gene3D" id="3.40.50.620">
    <property type="entry name" value="HUPs"/>
    <property type="match status" value="1"/>
</dbReference>
<dbReference type="InterPro" id="IPR011063">
    <property type="entry name" value="TilS/TtcA_N"/>
</dbReference>
<dbReference type="PANTHER" id="PTHR43686">
    <property type="entry name" value="SULFURTRANSFERASE-RELATED"/>
    <property type="match status" value="1"/>
</dbReference>
<accession>A0A645G3T2</accession>
<dbReference type="PANTHER" id="PTHR43686:SF1">
    <property type="entry name" value="AMINOTRAN_5 DOMAIN-CONTAINING PROTEIN"/>
    <property type="match status" value="1"/>
</dbReference>
<dbReference type="InterPro" id="IPR014729">
    <property type="entry name" value="Rossmann-like_a/b/a_fold"/>
</dbReference>
<feature type="domain" description="tRNA(Ile)-lysidine/2-thiocytidine synthase N-terminal" evidence="1">
    <location>
        <begin position="16"/>
        <end position="117"/>
    </location>
</feature>
<organism evidence="2">
    <name type="scientific">bioreactor metagenome</name>
    <dbReference type="NCBI Taxonomy" id="1076179"/>
    <lineage>
        <taxon>unclassified sequences</taxon>
        <taxon>metagenomes</taxon>
        <taxon>ecological metagenomes</taxon>
    </lineage>
</organism>